<reference evidence="1 2" key="1">
    <citation type="submission" date="2017-09" db="EMBL/GenBank/DDBJ databases">
        <authorList>
            <person name="Ehlers B."/>
            <person name="Leendertz F.H."/>
        </authorList>
    </citation>
    <scope>NUCLEOTIDE SEQUENCE [LARGE SCALE GENOMIC DNA]</scope>
    <source>
        <strain evidence="1 2">DSM 27208</strain>
    </source>
</reference>
<sequence>MPITNAPTHVDFDAAAATELAREQSDDRVIVAAEYTVEEFQVLYASDRVLEEYDDPGALDDVGDRLHSYMHVDFTERKLFEDLYPPAKETRGFVTYTDYTTVVRVLDGAEGLYLSFEPGVAVTPIVDEVADIVTQ</sequence>
<dbReference type="InterPro" id="IPR055944">
    <property type="entry name" value="DUF7522"/>
</dbReference>
<evidence type="ECO:0000313" key="1">
    <source>
        <dbReference type="EMBL" id="SNZ12235.1"/>
    </source>
</evidence>
<gene>
    <name evidence="1" type="ORF">SAMN06269185_1564</name>
</gene>
<name>A0A285NRX6_NATPI</name>
<dbReference type="RefSeq" id="WP_097008530.1">
    <property type="nucleotide sequence ID" value="NZ_OBEJ01000002.1"/>
</dbReference>
<dbReference type="Proteomes" id="UP000219453">
    <property type="component" value="Unassembled WGS sequence"/>
</dbReference>
<dbReference type="Pfam" id="PF24366">
    <property type="entry name" value="DUF7522"/>
    <property type="match status" value="1"/>
</dbReference>
<keyword evidence="2" id="KW-1185">Reference proteome</keyword>
<evidence type="ECO:0000313" key="2">
    <source>
        <dbReference type="Proteomes" id="UP000219453"/>
    </source>
</evidence>
<accession>A0A285NRX6</accession>
<dbReference type="EMBL" id="OBEJ01000002">
    <property type="protein sequence ID" value="SNZ12235.1"/>
    <property type="molecule type" value="Genomic_DNA"/>
</dbReference>
<proteinExistence type="predicted"/>
<dbReference type="OrthoDB" id="179705at2157"/>
<organism evidence="1 2">
    <name type="scientific">Natronoarchaeum philippinense</name>
    <dbReference type="NCBI Taxonomy" id="558529"/>
    <lineage>
        <taxon>Archaea</taxon>
        <taxon>Methanobacteriati</taxon>
        <taxon>Methanobacteriota</taxon>
        <taxon>Stenosarchaea group</taxon>
        <taxon>Halobacteria</taxon>
        <taxon>Halobacteriales</taxon>
        <taxon>Natronoarchaeaceae</taxon>
    </lineage>
</organism>
<dbReference type="AlphaFoldDB" id="A0A285NRX6"/>
<protein>
    <submittedName>
        <fullName evidence="1">Uncharacterized protein</fullName>
    </submittedName>
</protein>